<dbReference type="PROSITE" id="PS50011">
    <property type="entry name" value="PROTEIN_KINASE_DOM"/>
    <property type="match status" value="1"/>
</dbReference>
<comment type="caution">
    <text evidence="7">The sequence shown here is derived from an EMBL/GenBank/DDBJ whole genome shotgun (WGS) entry which is preliminary data.</text>
</comment>
<feature type="non-terminal residue" evidence="7">
    <location>
        <position position="77"/>
    </location>
</feature>
<keyword evidence="1 7" id="KW-0723">Serine/threonine-protein kinase</keyword>
<evidence type="ECO:0000256" key="4">
    <source>
        <dbReference type="ARBA" id="ARBA00022777"/>
    </source>
</evidence>
<feature type="domain" description="Protein kinase" evidence="6">
    <location>
        <begin position="1"/>
        <end position="77"/>
    </location>
</feature>
<keyword evidence="3" id="KW-0547">Nucleotide-binding</keyword>
<dbReference type="GO" id="GO:0004674">
    <property type="term" value="F:protein serine/threonine kinase activity"/>
    <property type="evidence" value="ECO:0007669"/>
    <property type="project" value="UniProtKB-KW"/>
</dbReference>
<dbReference type="EMBL" id="AMCI01005112">
    <property type="protein sequence ID" value="EJW96774.1"/>
    <property type="molecule type" value="Genomic_DNA"/>
</dbReference>
<dbReference type="Pfam" id="PF00069">
    <property type="entry name" value="Pkinase"/>
    <property type="match status" value="1"/>
</dbReference>
<evidence type="ECO:0000259" key="6">
    <source>
        <dbReference type="PROSITE" id="PS50011"/>
    </source>
</evidence>
<dbReference type="PANTHER" id="PTHR24350">
    <property type="entry name" value="SERINE/THREONINE-PROTEIN KINASE IAL-RELATED"/>
    <property type="match status" value="1"/>
</dbReference>
<evidence type="ECO:0000256" key="1">
    <source>
        <dbReference type="ARBA" id="ARBA00022527"/>
    </source>
</evidence>
<protein>
    <submittedName>
        <fullName evidence="7">Secreted protein containing Serine/threonine protein kinase-related domain protein</fullName>
        <ecNumber evidence="7">2.7.-.-</ecNumber>
    </submittedName>
</protein>
<sequence>MKLTDFGMASLASAAGWGGARGGTVGYMAPEQLEGELVDERSDVFSLAVVIYECLSGRSPFAARDAEDSLKLIERGA</sequence>
<keyword evidence="2 7" id="KW-0808">Transferase</keyword>
<accession>J9GBH8</accession>
<dbReference type="GO" id="GO:0005524">
    <property type="term" value="F:ATP binding"/>
    <property type="evidence" value="ECO:0007669"/>
    <property type="project" value="UniProtKB-KW"/>
</dbReference>
<dbReference type="EC" id="2.7.-.-" evidence="7"/>
<evidence type="ECO:0000256" key="3">
    <source>
        <dbReference type="ARBA" id="ARBA00022741"/>
    </source>
</evidence>
<organism evidence="7">
    <name type="scientific">gut metagenome</name>
    <dbReference type="NCBI Taxonomy" id="749906"/>
    <lineage>
        <taxon>unclassified sequences</taxon>
        <taxon>metagenomes</taxon>
        <taxon>organismal metagenomes</taxon>
    </lineage>
</organism>
<name>J9GBH8_9ZZZZ</name>
<evidence type="ECO:0000256" key="2">
    <source>
        <dbReference type="ARBA" id="ARBA00022679"/>
    </source>
</evidence>
<dbReference type="InterPro" id="IPR000719">
    <property type="entry name" value="Prot_kinase_dom"/>
</dbReference>
<evidence type="ECO:0000313" key="7">
    <source>
        <dbReference type="EMBL" id="EJW96774.1"/>
    </source>
</evidence>
<gene>
    <name evidence="7" type="ORF">EVA_15120</name>
</gene>
<dbReference type="AlphaFoldDB" id="J9GBH8"/>
<evidence type="ECO:0000256" key="5">
    <source>
        <dbReference type="ARBA" id="ARBA00022840"/>
    </source>
</evidence>
<dbReference type="Gene3D" id="1.10.510.10">
    <property type="entry name" value="Transferase(Phosphotransferase) domain 1"/>
    <property type="match status" value="1"/>
</dbReference>
<keyword evidence="5" id="KW-0067">ATP-binding</keyword>
<dbReference type="InterPro" id="IPR011009">
    <property type="entry name" value="Kinase-like_dom_sf"/>
</dbReference>
<reference evidence="7" key="1">
    <citation type="journal article" date="2012" name="PLoS ONE">
        <title>Gene sets for utilization of primary and secondary nutrition supplies in the distal gut of endangered iberian lynx.</title>
        <authorList>
            <person name="Alcaide M."/>
            <person name="Messina E."/>
            <person name="Richter M."/>
            <person name="Bargiela R."/>
            <person name="Peplies J."/>
            <person name="Huws S.A."/>
            <person name="Newbold C.J."/>
            <person name="Golyshin P.N."/>
            <person name="Simon M.A."/>
            <person name="Lopez G."/>
            <person name="Yakimov M.M."/>
            <person name="Ferrer M."/>
        </authorList>
    </citation>
    <scope>NUCLEOTIDE SEQUENCE</scope>
</reference>
<dbReference type="SUPFAM" id="SSF56112">
    <property type="entry name" value="Protein kinase-like (PK-like)"/>
    <property type="match status" value="1"/>
</dbReference>
<keyword evidence="4 7" id="KW-0418">Kinase</keyword>
<proteinExistence type="predicted"/>
<dbReference type="InterPro" id="IPR030616">
    <property type="entry name" value="Aur-like"/>
</dbReference>